<evidence type="ECO:0000256" key="6">
    <source>
        <dbReference type="RuleBase" id="RU363053"/>
    </source>
</evidence>
<organism evidence="7 8">
    <name type="scientific">Myxozyma melibiosi</name>
    <dbReference type="NCBI Taxonomy" id="54550"/>
    <lineage>
        <taxon>Eukaryota</taxon>
        <taxon>Fungi</taxon>
        <taxon>Dikarya</taxon>
        <taxon>Ascomycota</taxon>
        <taxon>Saccharomycotina</taxon>
        <taxon>Lipomycetes</taxon>
        <taxon>Lipomycetales</taxon>
        <taxon>Lipomycetaceae</taxon>
        <taxon>Myxozyma</taxon>
    </lineage>
</organism>
<evidence type="ECO:0000256" key="3">
    <source>
        <dbReference type="ARBA" id="ARBA00022692"/>
    </source>
</evidence>
<accession>A0ABR1F421</accession>
<protein>
    <recommendedName>
        <fullName evidence="9">Protein sym1</fullName>
    </recommendedName>
</protein>
<feature type="transmembrane region" description="Helical" evidence="6">
    <location>
        <begin position="40"/>
        <end position="58"/>
    </location>
</feature>
<reference evidence="7 8" key="1">
    <citation type="submission" date="2024-03" db="EMBL/GenBank/DDBJ databases">
        <title>Genome-scale model development and genomic sequencing of the oleaginous clade Lipomyces.</title>
        <authorList>
            <consortium name="Lawrence Berkeley National Laboratory"/>
            <person name="Czajka J.J."/>
            <person name="Han Y."/>
            <person name="Kim J."/>
            <person name="Mondo S.J."/>
            <person name="Hofstad B.A."/>
            <person name="Robles A."/>
            <person name="Haridas S."/>
            <person name="Riley R."/>
            <person name="LaButti K."/>
            <person name="Pangilinan J."/>
            <person name="Andreopoulos W."/>
            <person name="Lipzen A."/>
            <person name="Yan J."/>
            <person name="Wang M."/>
            <person name="Ng V."/>
            <person name="Grigoriev I.V."/>
            <person name="Spatafora J.W."/>
            <person name="Magnuson J.K."/>
            <person name="Baker S.E."/>
            <person name="Pomraning K.R."/>
        </authorList>
    </citation>
    <scope>NUCLEOTIDE SEQUENCE [LARGE SCALE GENOMIC DNA]</scope>
    <source>
        <strain evidence="7 8">Phaff 52-87</strain>
    </source>
</reference>
<proteinExistence type="inferred from homology"/>
<keyword evidence="8" id="KW-1185">Reference proteome</keyword>
<dbReference type="PANTHER" id="PTHR11266:SF50">
    <property type="entry name" value="VACUOLAR MEMBRANE PROTEIN YOR292C"/>
    <property type="match status" value="1"/>
</dbReference>
<name>A0ABR1F421_9ASCO</name>
<evidence type="ECO:0000256" key="2">
    <source>
        <dbReference type="ARBA" id="ARBA00006824"/>
    </source>
</evidence>
<evidence type="ECO:0000256" key="5">
    <source>
        <dbReference type="ARBA" id="ARBA00023136"/>
    </source>
</evidence>
<comment type="similarity">
    <text evidence="2 6">Belongs to the peroxisomal membrane protein PXMP2/4 family.</text>
</comment>
<comment type="caution">
    <text evidence="7">The sequence shown here is derived from an EMBL/GenBank/DDBJ whole genome shotgun (WGS) entry which is preliminary data.</text>
</comment>
<keyword evidence="3 6" id="KW-0812">Transmembrane</keyword>
<comment type="subcellular location">
    <subcellularLocation>
        <location evidence="1">Membrane</location>
        <topology evidence="1">Multi-pass membrane protein</topology>
    </subcellularLocation>
</comment>
<evidence type="ECO:0000313" key="7">
    <source>
        <dbReference type="EMBL" id="KAK7204596.1"/>
    </source>
</evidence>
<dbReference type="Pfam" id="PF04117">
    <property type="entry name" value="Mpv17_PMP22"/>
    <property type="match status" value="1"/>
</dbReference>
<evidence type="ECO:0000313" key="8">
    <source>
        <dbReference type="Proteomes" id="UP001498771"/>
    </source>
</evidence>
<feature type="transmembrane region" description="Helical" evidence="6">
    <location>
        <begin position="145"/>
        <end position="163"/>
    </location>
</feature>
<keyword evidence="5 6" id="KW-0472">Membrane</keyword>
<keyword evidence="4 6" id="KW-1133">Transmembrane helix</keyword>
<dbReference type="InterPro" id="IPR007248">
    <property type="entry name" value="Mpv17_PMP22"/>
</dbReference>
<dbReference type="EMBL" id="JBBJBU010000007">
    <property type="protein sequence ID" value="KAK7204596.1"/>
    <property type="molecule type" value="Genomic_DNA"/>
</dbReference>
<evidence type="ECO:0000256" key="1">
    <source>
        <dbReference type="ARBA" id="ARBA00004141"/>
    </source>
</evidence>
<dbReference type="Proteomes" id="UP001498771">
    <property type="component" value="Unassembled WGS sequence"/>
</dbReference>
<feature type="transmembrane region" description="Helical" evidence="6">
    <location>
        <begin position="65"/>
        <end position="83"/>
    </location>
</feature>
<dbReference type="RefSeq" id="XP_064767629.1">
    <property type="nucleotide sequence ID" value="XM_064911128.1"/>
</dbReference>
<sequence>MPAPLMQAASARGLVPAALPPAVARLHTTLLTHHLFYVPLLNWAIIGLFLVLIIRLAIIFTDSVAVAPVVMMSVSNVLLYGLSDTMAQTVTTMAENYASSKRSTNLGLYNNEKLPASDGTPFARATSHVFTAAHFPPANFKFDRTIRFAAWGFVLSIFLYKWLELLDAWLPISDDSVIVPVLCRVIVDQLVWTPIALSGFFAFMSFVEGAGVGGLKRKLSTLLVPTLKTNFTIWPAAQIINFRLIPLHYQLPFCSTVGLFWNTFLSLANAQSTEL</sequence>
<dbReference type="GeneID" id="90036640"/>
<gene>
    <name evidence="7" type="ORF">BZA70DRAFT_267816</name>
</gene>
<dbReference type="PANTHER" id="PTHR11266">
    <property type="entry name" value="PEROXISOMAL MEMBRANE PROTEIN 2, PXMP2 MPV17"/>
    <property type="match status" value="1"/>
</dbReference>
<evidence type="ECO:0008006" key="9">
    <source>
        <dbReference type="Google" id="ProtNLM"/>
    </source>
</evidence>
<evidence type="ECO:0000256" key="4">
    <source>
        <dbReference type="ARBA" id="ARBA00022989"/>
    </source>
</evidence>